<keyword evidence="2 3" id="KW-0326">Glycosidase</keyword>
<feature type="region of interest" description="Disordered" evidence="4">
    <location>
        <begin position="482"/>
        <end position="541"/>
    </location>
</feature>
<sequence length="1557" mass="172492">MLRILKVQLIEYDYLDNAGCKLQPLPGCDSTTGKQKCYYPENLKKTDANLPICPKSRYAIYKALESLSEAKESCFAKCSGTENCIGITWKIDPALIDDPECNLVTYQTLSEQLQTLNANKDFYSLQSPLLRNQEFSIYPNFEIVPSFEQPHIQVINGLSNPDDCIAKCNEKACKQLSYNKKTKICTITNGGAYFVENPDSLLLLRVPKLNSTSAGFTQLVGTGIKGQPLEVTKIDSDVQYVRENIEKCLEFCLNYIEKDDRSCDFVTVQIKAKSRTEAEIECRFLSQDAGNVEKISGSQTFARVVASLSITQESLDKVDMFQSRDFYNCFREPPANSFQYLQGFAEDLEPPTNSSQENTASSEIQIRRRRGLFSAIGNFFKKVGKAVVETVKDIGKSVVKGAETIANVVKGDFKKAKETFLEIPIVRDVKDTVESGIELVKAVGSGDWKKAGSKALDFAGNAVGLIPIPAGKIPGKIAKNILKSPKKAAPKPKEKINKPKKDKEAESNKDKQACKPKNRGKRAAAKNDKKRPCDDDDDDDKKCSKAIVSNIFEADSSCQKQRKFEANKPCTLVCDAGYEENKRNPVCKKQPSGKFDWTPPPKCEPQSCGKLTGGIATFPVRANHPQVASKKIAVYYIKYDSNKKLPVYSATFHDELNYLPNRAKRDSNPFKPHPCTPLANKQLSNPNYVNTGYDKGHVTPDQAISALGALPRESTYLFVNIAPQDRHTNQQPWKRMESHVYCFTKKHSGMVITGLCPGASSGTLPVSPCFWKLVCYKEPKSKDTRVVGIYGDNSKVVGTAAKKLRNTDVFTLRSQREIKAKAGLSDSATVAMWTQSYAELVKSRNPGSIPLPTSCASALDLPNGLKGTWVDEAKQIGKETNKDKNKKKTKRSVDGETFGCSKNELKEYQAFISSILGDDEDSDNGNSGDGSDNEGDGGGDAGNTQTFSSSSCGKRLIGYYPSWGKYSFTNVQGKSLTHAVFAFFETFADGSIKLGSADANNSPDYGKDVDVAKKRLGNFLRIKKTFSHLKTLFAVGGWENSQYFSSIAANPSKRLQFISSTLEIIDQYGFDGIDIDWEHPVTGGAVEGIPADKQNYVQLMKELREALDQHKGKSGRSEKFLISFAGAAGQWTLDPGLDLPGLLKYADFANVMTYDYFGAWASKWGAYTGPPSPLFFGNPKGFSGKVNADWTIKYYVCKSKKPHQINMGVPFYGRFWENVGDPIDPKDGMWRKAESVGGVFKGGFVPWRDVKSEYLNNPEFKKEFHEKAKVPYAFNAGKKIFLGYENPESLSYKVKYAEDYNVGGLMIWALDQDDEDYSMMTTLMKANLCKITDANKIVHRCPPIDEKRWWTPEDGYDKAGMCGKSAPLYKGYYPVCDPDDPGYSCCGAHGYCGSGPDFCGCPTCIDYRENPEKIIQEPVKPTMPINWYILTDEDGKRGRCGRGIPLLNGKVPICNPDDPNTHCCSNGGYCGAGQNFCECDGCVDFKKTPNHVFKEKTWWDWADGEDKFGRCGSKAPKMNGKDPQCNPDSRSHCCSSSGWCGSGSEFCDCDGCKNYKN</sequence>
<organism evidence="6 7">
    <name type="scientific">Allacma fusca</name>
    <dbReference type="NCBI Taxonomy" id="39272"/>
    <lineage>
        <taxon>Eukaryota</taxon>
        <taxon>Metazoa</taxon>
        <taxon>Ecdysozoa</taxon>
        <taxon>Arthropoda</taxon>
        <taxon>Hexapoda</taxon>
        <taxon>Collembola</taxon>
        <taxon>Symphypleona</taxon>
        <taxon>Sminthuridae</taxon>
        <taxon>Allacma</taxon>
    </lineage>
</organism>
<evidence type="ECO:0000256" key="2">
    <source>
        <dbReference type="ARBA" id="ARBA00023295"/>
    </source>
</evidence>
<dbReference type="InterPro" id="IPR001002">
    <property type="entry name" value="Chitin-bd_1"/>
</dbReference>
<dbReference type="GO" id="GO:0003676">
    <property type="term" value="F:nucleic acid binding"/>
    <property type="evidence" value="ECO:0007669"/>
    <property type="project" value="InterPro"/>
</dbReference>
<feature type="region of interest" description="Disordered" evidence="4">
    <location>
        <begin position="918"/>
        <end position="947"/>
    </location>
</feature>
<feature type="domain" description="GH18" evidence="5">
    <location>
        <begin position="954"/>
        <end position="1330"/>
    </location>
</feature>
<dbReference type="GO" id="GO:0008061">
    <property type="term" value="F:chitin binding"/>
    <property type="evidence" value="ECO:0007669"/>
    <property type="project" value="InterPro"/>
</dbReference>
<keyword evidence="7" id="KW-1185">Reference proteome</keyword>
<dbReference type="PANTHER" id="PTHR46073">
    <property type="entry name" value="CHITINASE"/>
    <property type="match status" value="1"/>
</dbReference>
<dbReference type="SMART" id="SM00636">
    <property type="entry name" value="Glyco_18"/>
    <property type="match status" value="1"/>
</dbReference>
<dbReference type="GO" id="GO:0004568">
    <property type="term" value="F:chitinase activity"/>
    <property type="evidence" value="ECO:0007669"/>
    <property type="project" value="UniProtKB-ARBA"/>
</dbReference>
<name>A0A8J2NMI9_9HEXA</name>
<dbReference type="Pfam" id="PF00704">
    <property type="entry name" value="Glyco_hydro_18"/>
    <property type="match status" value="1"/>
</dbReference>
<dbReference type="OrthoDB" id="73875at2759"/>
<dbReference type="SMART" id="SM00270">
    <property type="entry name" value="ChtBD1"/>
    <property type="match status" value="3"/>
</dbReference>
<dbReference type="InterPro" id="IPR001579">
    <property type="entry name" value="Glyco_hydro_18_chit_AS"/>
</dbReference>
<accession>A0A8J2NMI9</accession>
<proteinExistence type="predicted"/>
<dbReference type="Proteomes" id="UP000708208">
    <property type="component" value="Unassembled WGS sequence"/>
</dbReference>
<evidence type="ECO:0000256" key="3">
    <source>
        <dbReference type="RuleBase" id="RU000489"/>
    </source>
</evidence>
<feature type="compositionally biased region" description="Basic and acidic residues" evidence="4">
    <location>
        <begin position="491"/>
        <end position="513"/>
    </location>
</feature>
<dbReference type="InterPro" id="IPR001604">
    <property type="entry name" value="Endo_G_ENPP1-like_dom"/>
</dbReference>
<dbReference type="PANTHER" id="PTHR46073:SF4">
    <property type="entry name" value="GH18 DOMAIN-CONTAINING PROTEIN"/>
    <property type="match status" value="1"/>
</dbReference>
<dbReference type="EMBL" id="CAJVCH010009844">
    <property type="protein sequence ID" value="CAG7667409.1"/>
    <property type="molecule type" value="Genomic_DNA"/>
</dbReference>
<reference evidence="6" key="1">
    <citation type="submission" date="2021-06" db="EMBL/GenBank/DDBJ databases">
        <authorList>
            <person name="Hodson N. C."/>
            <person name="Mongue J. A."/>
            <person name="Jaron S. K."/>
        </authorList>
    </citation>
    <scope>NUCLEOTIDE SEQUENCE</scope>
</reference>
<dbReference type="InterPro" id="IPR001223">
    <property type="entry name" value="Glyco_hydro18_cat"/>
</dbReference>
<evidence type="ECO:0000313" key="6">
    <source>
        <dbReference type="EMBL" id="CAG7667409.1"/>
    </source>
</evidence>
<comment type="caution">
    <text evidence="6">The sequence shown here is derived from an EMBL/GenBank/DDBJ whole genome shotgun (WGS) entry which is preliminary data.</text>
</comment>
<dbReference type="GO" id="GO:0005975">
    <property type="term" value="P:carbohydrate metabolic process"/>
    <property type="evidence" value="ECO:0007669"/>
    <property type="project" value="InterPro"/>
</dbReference>
<dbReference type="SMART" id="SM00892">
    <property type="entry name" value="Endonuclease_NS"/>
    <property type="match status" value="1"/>
</dbReference>
<dbReference type="GO" id="GO:0046872">
    <property type="term" value="F:metal ion binding"/>
    <property type="evidence" value="ECO:0007669"/>
    <property type="project" value="InterPro"/>
</dbReference>
<protein>
    <recommendedName>
        <fullName evidence="5">GH18 domain-containing protein</fullName>
    </recommendedName>
</protein>
<dbReference type="Pfam" id="PF01223">
    <property type="entry name" value="Endonuclease_NS"/>
    <property type="match status" value="1"/>
</dbReference>
<dbReference type="PROSITE" id="PS51910">
    <property type="entry name" value="GH18_2"/>
    <property type="match status" value="1"/>
</dbReference>
<dbReference type="GO" id="GO:0006032">
    <property type="term" value="P:chitin catabolic process"/>
    <property type="evidence" value="ECO:0007669"/>
    <property type="project" value="UniProtKB-ARBA"/>
</dbReference>
<dbReference type="CDD" id="cd10909">
    <property type="entry name" value="ChtBD1_GH18_2"/>
    <property type="match status" value="2"/>
</dbReference>
<dbReference type="InterPro" id="IPR011583">
    <property type="entry name" value="Chitinase_II/V-like_cat"/>
</dbReference>
<gene>
    <name evidence="6" type="ORF">AFUS01_LOCUS1760</name>
</gene>
<keyword evidence="1 3" id="KW-0378">Hydrolase</keyword>
<dbReference type="CDD" id="cd06548">
    <property type="entry name" value="GH18_chitinase"/>
    <property type="match status" value="1"/>
</dbReference>
<evidence type="ECO:0000256" key="4">
    <source>
        <dbReference type="SAM" id="MobiDB-lite"/>
    </source>
</evidence>
<evidence type="ECO:0000256" key="1">
    <source>
        <dbReference type="ARBA" id="ARBA00022801"/>
    </source>
</evidence>
<evidence type="ECO:0000313" key="7">
    <source>
        <dbReference type="Proteomes" id="UP000708208"/>
    </source>
</evidence>
<evidence type="ECO:0000259" key="5">
    <source>
        <dbReference type="PROSITE" id="PS51910"/>
    </source>
</evidence>
<feature type="compositionally biased region" description="Basic residues" evidence="4">
    <location>
        <begin position="514"/>
        <end position="524"/>
    </location>
</feature>
<dbReference type="PROSITE" id="PS01095">
    <property type="entry name" value="GH18_1"/>
    <property type="match status" value="1"/>
</dbReference>